<protein>
    <recommendedName>
        <fullName evidence="1">PPM-type phosphatase domain-containing protein</fullName>
    </recommendedName>
</protein>
<dbReference type="GO" id="GO:0004741">
    <property type="term" value="F:[pyruvate dehydrogenase (acetyl-transferring)]-phosphatase activity"/>
    <property type="evidence" value="ECO:0007669"/>
    <property type="project" value="TreeGrafter"/>
</dbReference>
<feature type="domain" description="PPM-type phosphatase" evidence="1">
    <location>
        <begin position="91"/>
        <end position="473"/>
    </location>
</feature>
<accession>A0A0C9WEI9</accession>
<dbReference type="GO" id="GO:0005739">
    <property type="term" value="C:mitochondrion"/>
    <property type="evidence" value="ECO:0007669"/>
    <property type="project" value="TreeGrafter"/>
</dbReference>
<dbReference type="InterPro" id="IPR015655">
    <property type="entry name" value="PP2C"/>
</dbReference>
<dbReference type="PANTHER" id="PTHR13832:SF792">
    <property type="entry name" value="GM14286P"/>
    <property type="match status" value="1"/>
</dbReference>
<dbReference type="SUPFAM" id="SSF81606">
    <property type="entry name" value="PP2C-like"/>
    <property type="match status" value="1"/>
</dbReference>
<dbReference type="InterPro" id="IPR001932">
    <property type="entry name" value="PPM-type_phosphatase-like_dom"/>
</dbReference>
<dbReference type="Proteomes" id="UP000053820">
    <property type="component" value="Unassembled WGS sequence"/>
</dbReference>
<gene>
    <name evidence="2" type="ORF">HYDPIDRAFT_113366</name>
</gene>
<keyword evidence="3" id="KW-1185">Reference proteome</keyword>
<dbReference type="SMART" id="SM00332">
    <property type="entry name" value="PP2Cc"/>
    <property type="match status" value="1"/>
</dbReference>
<name>A0A0C9WEI9_9AGAM</name>
<dbReference type="Pfam" id="PF00481">
    <property type="entry name" value="PP2C"/>
    <property type="match status" value="1"/>
</dbReference>
<sequence>MPVPGVFLRSSLRGRLFSKTTAAGLLIGTSGVLYCLQTTKALHLDVSSSDHPSRQPERLLKSTKSVHDVDAKLREHEQSYVVEETLSGITRYDVSQVSSNFPSEDDHAEIIVPTPASHWSFFAVFDGHNGWETSHWLRSNLLPAVIGAMADLFASCFRDADTGGLRENVIPDPSPQDIDRVIKDTFIRIDHDIVSEPLERVFATLSRETAMRLLAPAYAGSCALLGFYDSRTRLLRIALTGDSRAVLGRRVTDADGQVSYEVHVLSQDQNGYNESEVSRLAAEHPGETGLAKDGRVMGWGMCRAFGDARMKWSLDAQARLKEGYLGRTPYKNVLTPPYFTAEPVITTTAIQPGDFLILATDGLWESISNAEAVGLVGTWLGDPKSPDMHTPEQLQSNYGPEDLPVPIQADDTARYRQWNTKKRFSNGELNAATHLIRNALGGADKDLTAALLAINPPRSRTYRDDITAVVVFFDGA</sequence>
<dbReference type="PROSITE" id="PS51746">
    <property type="entry name" value="PPM_2"/>
    <property type="match status" value="1"/>
</dbReference>
<reference evidence="2 3" key="1">
    <citation type="submission" date="2014-04" db="EMBL/GenBank/DDBJ databases">
        <title>Evolutionary Origins and Diversification of the Mycorrhizal Mutualists.</title>
        <authorList>
            <consortium name="DOE Joint Genome Institute"/>
            <consortium name="Mycorrhizal Genomics Consortium"/>
            <person name="Kohler A."/>
            <person name="Kuo A."/>
            <person name="Nagy L.G."/>
            <person name="Floudas D."/>
            <person name="Copeland A."/>
            <person name="Barry K.W."/>
            <person name="Cichocki N."/>
            <person name="Veneault-Fourrey C."/>
            <person name="LaButti K."/>
            <person name="Lindquist E.A."/>
            <person name="Lipzen A."/>
            <person name="Lundell T."/>
            <person name="Morin E."/>
            <person name="Murat C."/>
            <person name="Riley R."/>
            <person name="Ohm R."/>
            <person name="Sun H."/>
            <person name="Tunlid A."/>
            <person name="Henrissat B."/>
            <person name="Grigoriev I.V."/>
            <person name="Hibbett D.S."/>
            <person name="Martin F."/>
        </authorList>
    </citation>
    <scope>NUCLEOTIDE SEQUENCE [LARGE SCALE GENOMIC DNA]</scope>
    <source>
        <strain evidence="2 3">MD-312</strain>
    </source>
</reference>
<dbReference type="CDD" id="cd00143">
    <property type="entry name" value="PP2Cc"/>
    <property type="match status" value="1"/>
</dbReference>
<dbReference type="HOGENOM" id="CLU_021928_1_0_1"/>
<dbReference type="PANTHER" id="PTHR13832">
    <property type="entry name" value="PROTEIN PHOSPHATASE 2C"/>
    <property type="match status" value="1"/>
</dbReference>
<dbReference type="InterPro" id="IPR036457">
    <property type="entry name" value="PPM-type-like_dom_sf"/>
</dbReference>
<dbReference type="Gene3D" id="3.60.40.10">
    <property type="entry name" value="PPM-type phosphatase domain"/>
    <property type="match status" value="1"/>
</dbReference>
<dbReference type="EMBL" id="KN839851">
    <property type="protein sequence ID" value="KIJ63377.1"/>
    <property type="molecule type" value="Genomic_DNA"/>
</dbReference>
<dbReference type="AlphaFoldDB" id="A0A0C9WEI9"/>
<evidence type="ECO:0000259" key="1">
    <source>
        <dbReference type="PROSITE" id="PS51746"/>
    </source>
</evidence>
<dbReference type="OrthoDB" id="420076at2759"/>
<proteinExistence type="predicted"/>
<evidence type="ECO:0000313" key="3">
    <source>
        <dbReference type="Proteomes" id="UP000053820"/>
    </source>
</evidence>
<organism evidence="2 3">
    <name type="scientific">Hydnomerulius pinastri MD-312</name>
    <dbReference type="NCBI Taxonomy" id="994086"/>
    <lineage>
        <taxon>Eukaryota</taxon>
        <taxon>Fungi</taxon>
        <taxon>Dikarya</taxon>
        <taxon>Basidiomycota</taxon>
        <taxon>Agaricomycotina</taxon>
        <taxon>Agaricomycetes</taxon>
        <taxon>Agaricomycetidae</taxon>
        <taxon>Boletales</taxon>
        <taxon>Boletales incertae sedis</taxon>
        <taxon>Leucogyrophana</taxon>
    </lineage>
</organism>
<evidence type="ECO:0000313" key="2">
    <source>
        <dbReference type="EMBL" id="KIJ63377.1"/>
    </source>
</evidence>